<dbReference type="InterPro" id="IPR014710">
    <property type="entry name" value="RmlC-like_jellyroll"/>
</dbReference>
<reference evidence="8" key="1">
    <citation type="submission" date="2021-01" db="EMBL/GenBank/DDBJ databases">
        <authorList>
            <person name="Corre E."/>
            <person name="Pelletier E."/>
            <person name="Niang G."/>
            <person name="Scheremetjew M."/>
            <person name="Finn R."/>
            <person name="Kale V."/>
            <person name="Holt S."/>
            <person name="Cochrane G."/>
            <person name="Meng A."/>
            <person name="Brown T."/>
            <person name="Cohen L."/>
        </authorList>
    </citation>
    <scope>NUCLEOTIDE SEQUENCE</scope>
    <source>
        <strain evidence="8">WS</strain>
    </source>
</reference>
<keyword evidence="4" id="KW-0630">Potassium</keyword>
<dbReference type="SUPFAM" id="SSF51206">
    <property type="entry name" value="cAMP-binding domain-like"/>
    <property type="match status" value="1"/>
</dbReference>
<dbReference type="SMART" id="SM00100">
    <property type="entry name" value="cNMP"/>
    <property type="match status" value="1"/>
</dbReference>
<dbReference type="PROSITE" id="PS00888">
    <property type="entry name" value="CNMP_BINDING_1"/>
    <property type="match status" value="1"/>
</dbReference>
<dbReference type="GO" id="GO:0034702">
    <property type="term" value="C:monoatomic ion channel complex"/>
    <property type="evidence" value="ECO:0007669"/>
    <property type="project" value="UniProtKB-KW"/>
</dbReference>
<dbReference type="Pfam" id="PF00027">
    <property type="entry name" value="cNMP_binding"/>
    <property type="match status" value="1"/>
</dbReference>
<accession>A0A7S1PIS1</accession>
<keyword evidence="3" id="KW-0851">Voltage-gated channel</keyword>
<gene>
    <name evidence="8" type="ORF">PCOS0759_LOCUS8406</name>
</gene>
<dbReference type="AlphaFoldDB" id="A0A7S1PIS1"/>
<dbReference type="PROSITE" id="PS00889">
    <property type="entry name" value="CNMP_BINDING_2"/>
    <property type="match status" value="1"/>
</dbReference>
<dbReference type="InterPro" id="IPR050818">
    <property type="entry name" value="KCNH_animal-type"/>
</dbReference>
<dbReference type="InterPro" id="IPR003938">
    <property type="entry name" value="K_chnl_volt-dep_EAG/ELK/ERG"/>
</dbReference>
<keyword evidence="1" id="KW-0633">Potassium transport</keyword>
<dbReference type="PANTHER" id="PTHR10217">
    <property type="entry name" value="VOLTAGE AND LIGAND GATED POTASSIUM CHANNEL"/>
    <property type="match status" value="1"/>
</dbReference>
<keyword evidence="6" id="KW-1133">Transmembrane helix</keyword>
<dbReference type="GO" id="GO:0005886">
    <property type="term" value="C:plasma membrane"/>
    <property type="evidence" value="ECO:0007669"/>
    <property type="project" value="TreeGrafter"/>
</dbReference>
<name>A0A7S1PIS1_9EUKA</name>
<organism evidence="8">
    <name type="scientific">Percolomonas cosmopolitus</name>
    <dbReference type="NCBI Taxonomy" id="63605"/>
    <lineage>
        <taxon>Eukaryota</taxon>
        <taxon>Discoba</taxon>
        <taxon>Heterolobosea</taxon>
        <taxon>Tetramitia</taxon>
        <taxon>Eutetramitia</taxon>
        <taxon>Percolomonadidae</taxon>
        <taxon>Percolomonas</taxon>
    </lineage>
</organism>
<feature type="transmembrane region" description="Helical" evidence="6">
    <location>
        <begin position="481"/>
        <end position="505"/>
    </location>
</feature>
<dbReference type="InterPro" id="IPR013099">
    <property type="entry name" value="K_chnl_dom"/>
</dbReference>
<feature type="transmembrane region" description="Helical" evidence="6">
    <location>
        <begin position="354"/>
        <end position="375"/>
    </location>
</feature>
<dbReference type="GO" id="GO:0042391">
    <property type="term" value="P:regulation of membrane potential"/>
    <property type="evidence" value="ECO:0007669"/>
    <property type="project" value="TreeGrafter"/>
</dbReference>
<proteinExistence type="predicted"/>
<evidence type="ECO:0000259" key="7">
    <source>
        <dbReference type="PROSITE" id="PS50042"/>
    </source>
</evidence>
<dbReference type="SUPFAM" id="SSF81324">
    <property type="entry name" value="Voltage-gated potassium channels"/>
    <property type="match status" value="1"/>
</dbReference>
<dbReference type="GO" id="GO:0005249">
    <property type="term" value="F:voltage-gated potassium channel activity"/>
    <property type="evidence" value="ECO:0007669"/>
    <property type="project" value="InterPro"/>
</dbReference>
<protein>
    <recommendedName>
        <fullName evidence="7">Cyclic nucleotide-binding domain-containing protein</fullName>
    </recommendedName>
</protein>
<keyword evidence="3" id="KW-0813">Transport</keyword>
<feature type="domain" description="Cyclic nucleotide-binding" evidence="7">
    <location>
        <begin position="584"/>
        <end position="699"/>
    </location>
</feature>
<dbReference type="CDD" id="cd00038">
    <property type="entry name" value="CAP_ED"/>
    <property type="match status" value="1"/>
</dbReference>
<evidence type="ECO:0000256" key="4">
    <source>
        <dbReference type="ARBA" id="ARBA00022958"/>
    </source>
</evidence>
<evidence type="ECO:0000256" key="5">
    <source>
        <dbReference type="ARBA" id="ARBA00023303"/>
    </source>
</evidence>
<dbReference type="PRINTS" id="PR01463">
    <property type="entry name" value="EAGCHANLFMLY"/>
</dbReference>
<evidence type="ECO:0000256" key="6">
    <source>
        <dbReference type="SAM" id="Phobius"/>
    </source>
</evidence>
<feature type="transmembrane region" description="Helical" evidence="6">
    <location>
        <begin position="396"/>
        <end position="418"/>
    </location>
</feature>
<dbReference type="Gene3D" id="1.10.287.70">
    <property type="match status" value="1"/>
</dbReference>
<feature type="transmembrane region" description="Helical" evidence="6">
    <location>
        <begin position="327"/>
        <end position="348"/>
    </location>
</feature>
<evidence type="ECO:0000256" key="1">
    <source>
        <dbReference type="ARBA" id="ARBA00022538"/>
    </source>
</evidence>
<dbReference type="InterPro" id="IPR018490">
    <property type="entry name" value="cNMP-bd_dom_sf"/>
</dbReference>
<evidence type="ECO:0000256" key="3">
    <source>
        <dbReference type="ARBA" id="ARBA00022882"/>
    </source>
</evidence>
<dbReference type="EMBL" id="HBGD01010248">
    <property type="protein sequence ID" value="CAD9085152.1"/>
    <property type="molecule type" value="Transcribed_RNA"/>
</dbReference>
<keyword evidence="5" id="KW-0407">Ion channel</keyword>
<keyword evidence="6" id="KW-0472">Membrane</keyword>
<evidence type="ECO:0000256" key="2">
    <source>
        <dbReference type="ARBA" id="ARBA00022826"/>
    </source>
</evidence>
<dbReference type="InterPro" id="IPR000595">
    <property type="entry name" value="cNMP-bd_dom"/>
</dbReference>
<keyword evidence="3" id="KW-0406">Ion transport</keyword>
<dbReference type="PANTHER" id="PTHR10217:SF435">
    <property type="entry name" value="POTASSIUM VOLTAGE-GATED CHANNEL PROTEIN EAG"/>
    <property type="match status" value="1"/>
</dbReference>
<keyword evidence="6" id="KW-0812">Transmembrane</keyword>
<keyword evidence="2" id="KW-0631">Potassium channel</keyword>
<sequence>MKASPLTPQHTNSPSFSIHTPKTAKLMKVVPARSTSSKITSSILSPLSRLSTETRKAFCLLHAYSLFISIYDFLYIILILIYFIESSYAIAFVSLLPSAAFSPSTQSFLLLFSQAFMQLYFITDLGKSLMEKLMQIYHMEQQKREERKAGGGIGHGNGVSLQQGEANLRVGGIGTTLPGAPATPTRNNADDLVPTATNTNSAAPITTSSTNLLDPTVVASPTRTTSLNHLQTSRSPFLAAMSSTPLSPGTPTALGAHSPFSATSADFQRLQLSHRASLSTSAIGGASSSTTAPQSIFALLLTPLYHASQLCSLCCERRTIRGLLRSPSVLIALIVVLPLDWIVFIPAVSVSSQSVARVFIIIYHCVRCAKSLVALSKIPFLFDLKNDLYLRNRLKVYVSWCRFMIPVVIAIHCFSLIVARGTNIVQNSIQYQDFILDENETQGSYFSPNMQLYVASVYFLFSIFSNVGYGEIVGFTNSERIFGALLMIIGTLVYTYFIGNISLLLSVRDEIRKEQQEELTSLHEIMDFYTIPQQFQRQVVNYRRFQHKQKILTSLDPVVASLPLDMQENFKMFAKIKVMRDHEMFFSLSMECLQQLGAALLQTDYDPDEYIIRAGDMGSELFFIGYGSVRVESSTGLVVAELNSGIFGEIALLKETPRTASVIANAYTSLFVLKKEDFDKIMKNFPDLRRHVVLDMKMRLQELGKFELMQELEIELNEHDYNNDHMMQEALPVEGDETHVLMAPGGSVDSAEKDDSSVDVAKGVVQREKDEMIDLASTMHQNDHTIDVSSELSEIEMMDNSDTTE</sequence>
<dbReference type="Pfam" id="PF07885">
    <property type="entry name" value="Ion_trans_2"/>
    <property type="match status" value="1"/>
</dbReference>
<feature type="transmembrane region" description="Helical" evidence="6">
    <location>
        <begin position="57"/>
        <end position="84"/>
    </location>
</feature>
<evidence type="ECO:0000313" key="8">
    <source>
        <dbReference type="EMBL" id="CAD9085152.1"/>
    </source>
</evidence>
<dbReference type="PROSITE" id="PS50042">
    <property type="entry name" value="CNMP_BINDING_3"/>
    <property type="match status" value="1"/>
</dbReference>
<dbReference type="InterPro" id="IPR018488">
    <property type="entry name" value="cNMP-bd_CS"/>
</dbReference>
<feature type="transmembrane region" description="Helical" evidence="6">
    <location>
        <begin position="450"/>
        <end position="469"/>
    </location>
</feature>
<dbReference type="Gene3D" id="2.60.120.10">
    <property type="entry name" value="Jelly Rolls"/>
    <property type="match status" value="1"/>
</dbReference>